<keyword evidence="2" id="KW-0804">Transcription</keyword>
<evidence type="ECO:0000259" key="4">
    <source>
        <dbReference type="PROSITE" id="PS51156"/>
    </source>
</evidence>
<evidence type="ECO:0000313" key="6">
    <source>
        <dbReference type="Proteomes" id="UP001175271"/>
    </source>
</evidence>
<name>A0AA39HP49_9BILA</name>
<comment type="caution">
    <text evidence="5">The sequence shown here is derived from an EMBL/GenBank/DDBJ whole genome shotgun (WGS) entry which is preliminary data.</text>
</comment>
<accession>A0AA39HP49</accession>
<dbReference type="InterPro" id="IPR051066">
    <property type="entry name" value="Trans_reg/Corepressor"/>
</dbReference>
<dbReference type="SMART" id="SM01189">
    <property type="entry name" value="ELM2"/>
    <property type="match status" value="1"/>
</dbReference>
<organism evidence="5 6">
    <name type="scientific">Steinernema hermaphroditum</name>
    <dbReference type="NCBI Taxonomy" id="289476"/>
    <lineage>
        <taxon>Eukaryota</taxon>
        <taxon>Metazoa</taxon>
        <taxon>Ecdysozoa</taxon>
        <taxon>Nematoda</taxon>
        <taxon>Chromadorea</taxon>
        <taxon>Rhabditida</taxon>
        <taxon>Tylenchina</taxon>
        <taxon>Panagrolaimomorpha</taxon>
        <taxon>Strongyloidoidea</taxon>
        <taxon>Steinernematidae</taxon>
        <taxon>Steinernema</taxon>
    </lineage>
</organism>
<dbReference type="EMBL" id="JAUCMV010000003">
    <property type="protein sequence ID" value="KAK0408282.1"/>
    <property type="molecule type" value="Genomic_DNA"/>
</dbReference>
<dbReference type="GO" id="GO:0005667">
    <property type="term" value="C:transcription regulator complex"/>
    <property type="evidence" value="ECO:0007669"/>
    <property type="project" value="TreeGrafter"/>
</dbReference>
<gene>
    <name evidence="5" type="ORF">QR680_003868</name>
</gene>
<feature type="domain" description="ELM2" evidence="4">
    <location>
        <begin position="126"/>
        <end position="209"/>
    </location>
</feature>
<dbReference type="PANTHER" id="PTHR16089:SF28">
    <property type="entry name" value="REST COREPRESSOR"/>
    <property type="match status" value="1"/>
</dbReference>
<dbReference type="InterPro" id="IPR000949">
    <property type="entry name" value="ELM2_dom"/>
</dbReference>
<proteinExistence type="predicted"/>
<evidence type="ECO:0000256" key="2">
    <source>
        <dbReference type="ARBA" id="ARBA00023163"/>
    </source>
</evidence>
<evidence type="ECO:0000256" key="3">
    <source>
        <dbReference type="ARBA" id="ARBA00023242"/>
    </source>
</evidence>
<evidence type="ECO:0000313" key="5">
    <source>
        <dbReference type="EMBL" id="KAK0408282.1"/>
    </source>
</evidence>
<dbReference type="AlphaFoldDB" id="A0AA39HP49"/>
<dbReference type="Pfam" id="PF01448">
    <property type="entry name" value="ELM2"/>
    <property type="match status" value="1"/>
</dbReference>
<protein>
    <recommendedName>
        <fullName evidence="4">ELM2 domain-containing protein</fullName>
    </recommendedName>
</protein>
<keyword evidence="1" id="KW-0805">Transcription regulation</keyword>
<dbReference type="GO" id="GO:0006357">
    <property type="term" value="P:regulation of transcription by RNA polymerase II"/>
    <property type="evidence" value="ECO:0007669"/>
    <property type="project" value="TreeGrafter"/>
</dbReference>
<dbReference type="Gene3D" id="1.10.10.60">
    <property type="entry name" value="Homeodomain-like"/>
    <property type="match status" value="1"/>
</dbReference>
<dbReference type="PROSITE" id="PS51156">
    <property type="entry name" value="ELM2"/>
    <property type="match status" value="1"/>
</dbReference>
<evidence type="ECO:0000256" key="1">
    <source>
        <dbReference type="ARBA" id="ARBA00023015"/>
    </source>
</evidence>
<dbReference type="GO" id="GO:0000118">
    <property type="term" value="C:histone deacetylase complex"/>
    <property type="evidence" value="ECO:0007669"/>
    <property type="project" value="TreeGrafter"/>
</dbReference>
<sequence>MPDSCLRIGQVYSLDSNRYQPLPCHHLHPKRVPELSESPCIVHADSSDTCVKHVRRQTNPFVEAASRSCVPLPPRNSIDRSLVQFLIMSRRCSRFSDVPRKTIIVEEPSPRQRRYGTRSAVQKMRPSVRVGTAFQADIPELRPKNFPLDESREETLWIPEEDDSKARQLSEQLGLDEKLNFNQDERLLLALYIANYNVERAAWLIESIEDANPPDRTITLPRKRIGDQELVVFSRGVKRFRKNFSEIRRRLLPRFTVGELVELYYVLKEVQLRKKSSRK</sequence>
<keyword evidence="3" id="KW-0539">Nucleus</keyword>
<dbReference type="GO" id="GO:0003714">
    <property type="term" value="F:transcription corepressor activity"/>
    <property type="evidence" value="ECO:0007669"/>
    <property type="project" value="TreeGrafter"/>
</dbReference>
<reference evidence="5" key="1">
    <citation type="submission" date="2023-06" db="EMBL/GenBank/DDBJ databases">
        <title>Genomic analysis of the entomopathogenic nematode Steinernema hermaphroditum.</title>
        <authorList>
            <person name="Schwarz E.M."/>
            <person name="Heppert J.K."/>
            <person name="Baniya A."/>
            <person name="Schwartz H.T."/>
            <person name="Tan C.-H."/>
            <person name="Antoshechkin I."/>
            <person name="Sternberg P.W."/>
            <person name="Goodrich-Blair H."/>
            <person name="Dillman A.R."/>
        </authorList>
    </citation>
    <scope>NUCLEOTIDE SEQUENCE</scope>
    <source>
        <strain evidence="5">PS9179</strain>
        <tissue evidence="5">Whole animal</tissue>
    </source>
</reference>
<dbReference type="Proteomes" id="UP001175271">
    <property type="component" value="Unassembled WGS sequence"/>
</dbReference>
<keyword evidence="6" id="KW-1185">Reference proteome</keyword>
<dbReference type="PANTHER" id="PTHR16089">
    <property type="entry name" value="REST COREPRESSOR COREST PROTEIN-RELATED"/>
    <property type="match status" value="1"/>
</dbReference>